<dbReference type="AlphaFoldDB" id="A0A0S3QX90"/>
<dbReference type="EMBL" id="AP015034">
    <property type="protein sequence ID" value="BAT72901.1"/>
    <property type="molecule type" value="Genomic_DNA"/>
</dbReference>
<reference evidence="2 3" key="1">
    <citation type="journal article" date="2015" name="Sci. Rep.">
        <title>The power of single molecule real-time sequencing technology in the de novo assembly of a eukaryotic genome.</title>
        <authorList>
            <person name="Sakai H."/>
            <person name="Naito K."/>
            <person name="Ogiso-Tanaka E."/>
            <person name="Takahashi Y."/>
            <person name="Iseki K."/>
            <person name="Muto C."/>
            <person name="Satou K."/>
            <person name="Teruya K."/>
            <person name="Shiroma A."/>
            <person name="Shimoji M."/>
            <person name="Hirano T."/>
            <person name="Itoh T."/>
            <person name="Kaga A."/>
            <person name="Tomooka N."/>
        </authorList>
    </citation>
    <scope>NUCLEOTIDE SEQUENCE [LARGE SCALE GENOMIC DNA]</scope>
    <source>
        <strain evidence="3">cv. Shumari</strain>
    </source>
</reference>
<keyword evidence="3" id="KW-1185">Reference proteome</keyword>
<proteinExistence type="predicted"/>
<name>A0A0S3QX90_PHAAN</name>
<accession>A0A0S3QX90</accession>
<gene>
    <name evidence="2" type="primary">Vigan.01G034400</name>
    <name evidence="2" type="ORF">VIGAN_01034400</name>
</gene>
<organism evidence="2 3">
    <name type="scientific">Vigna angularis var. angularis</name>
    <dbReference type="NCBI Taxonomy" id="157739"/>
    <lineage>
        <taxon>Eukaryota</taxon>
        <taxon>Viridiplantae</taxon>
        <taxon>Streptophyta</taxon>
        <taxon>Embryophyta</taxon>
        <taxon>Tracheophyta</taxon>
        <taxon>Spermatophyta</taxon>
        <taxon>Magnoliopsida</taxon>
        <taxon>eudicotyledons</taxon>
        <taxon>Gunneridae</taxon>
        <taxon>Pentapetalae</taxon>
        <taxon>rosids</taxon>
        <taxon>fabids</taxon>
        <taxon>Fabales</taxon>
        <taxon>Fabaceae</taxon>
        <taxon>Papilionoideae</taxon>
        <taxon>50 kb inversion clade</taxon>
        <taxon>NPAAA clade</taxon>
        <taxon>indigoferoid/millettioid clade</taxon>
        <taxon>Phaseoleae</taxon>
        <taxon>Vigna</taxon>
    </lineage>
</organism>
<feature type="region of interest" description="Disordered" evidence="1">
    <location>
        <begin position="1"/>
        <end position="21"/>
    </location>
</feature>
<evidence type="ECO:0000313" key="2">
    <source>
        <dbReference type="EMBL" id="BAT72901.1"/>
    </source>
</evidence>
<evidence type="ECO:0000313" key="3">
    <source>
        <dbReference type="Proteomes" id="UP000291084"/>
    </source>
</evidence>
<evidence type="ECO:0000256" key="1">
    <source>
        <dbReference type="SAM" id="MobiDB-lite"/>
    </source>
</evidence>
<dbReference type="Proteomes" id="UP000291084">
    <property type="component" value="Chromosome 1"/>
</dbReference>
<sequence>MKSATHKLRDPPDIRDHGLTRTRPVKNVLFAQLLEHPRSYVSSGLHPLHHRLLLATLLPQVKVIHPTANRSLGWGRRKTEEPGSDHWSSG</sequence>
<feature type="compositionally biased region" description="Basic and acidic residues" evidence="1">
    <location>
        <begin position="7"/>
        <end position="19"/>
    </location>
</feature>
<protein>
    <submittedName>
        <fullName evidence="2">Uncharacterized protein</fullName>
    </submittedName>
</protein>